<dbReference type="Pfam" id="PF24681">
    <property type="entry name" value="Kelch_KLHDC2_KLHL20_DRC7"/>
    <property type="match status" value="1"/>
</dbReference>
<organism evidence="2 3">
    <name type="scientific">Gigaspora margarita</name>
    <dbReference type="NCBI Taxonomy" id="4874"/>
    <lineage>
        <taxon>Eukaryota</taxon>
        <taxon>Fungi</taxon>
        <taxon>Fungi incertae sedis</taxon>
        <taxon>Mucoromycota</taxon>
        <taxon>Glomeromycotina</taxon>
        <taxon>Glomeromycetes</taxon>
        <taxon>Diversisporales</taxon>
        <taxon>Gigasporaceae</taxon>
        <taxon>Gigaspora</taxon>
    </lineage>
</organism>
<reference evidence="2 3" key="1">
    <citation type="journal article" date="2019" name="Environ. Microbiol.">
        <title>At the nexus of three kingdoms: the genome of the mycorrhizal fungus Gigaspora margarita provides insights into plant, endobacterial and fungal interactions.</title>
        <authorList>
            <person name="Venice F."/>
            <person name="Ghignone S."/>
            <person name="Salvioli di Fossalunga A."/>
            <person name="Amselem J."/>
            <person name="Novero M."/>
            <person name="Xianan X."/>
            <person name="Sedzielewska Toro K."/>
            <person name="Morin E."/>
            <person name="Lipzen A."/>
            <person name="Grigoriev I.V."/>
            <person name="Henrissat B."/>
            <person name="Martin F.M."/>
            <person name="Bonfante P."/>
        </authorList>
    </citation>
    <scope>NUCLEOTIDE SEQUENCE [LARGE SCALE GENOMIC DNA]</scope>
    <source>
        <strain evidence="2 3">BEG34</strain>
    </source>
</reference>
<keyword evidence="1" id="KW-0472">Membrane</keyword>
<dbReference type="EMBL" id="WTPW01001744">
    <property type="protein sequence ID" value="KAF0416737.1"/>
    <property type="molecule type" value="Genomic_DNA"/>
</dbReference>
<evidence type="ECO:0000313" key="2">
    <source>
        <dbReference type="EMBL" id="KAF0416737.1"/>
    </source>
</evidence>
<dbReference type="OrthoDB" id="432528at2759"/>
<dbReference type="InterPro" id="IPR011043">
    <property type="entry name" value="Gal_Oxase/kelch_b-propeller"/>
</dbReference>
<protein>
    <submittedName>
        <fullName evidence="2">Galactose oxidase</fullName>
    </submittedName>
</protein>
<keyword evidence="3" id="KW-1185">Reference proteome</keyword>
<accession>A0A8H3X7P4</accession>
<dbReference type="Gene3D" id="2.120.10.80">
    <property type="entry name" value="Kelch-type beta propeller"/>
    <property type="match status" value="2"/>
</dbReference>
<name>A0A8H3X7P4_GIGMA</name>
<keyword evidence="1" id="KW-1133">Transmembrane helix</keyword>
<feature type="transmembrane region" description="Helical" evidence="1">
    <location>
        <begin position="316"/>
        <end position="334"/>
    </location>
</feature>
<dbReference type="Proteomes" id="UP000439903">
    <property type="component" value="Unassembled WGS sequence"/>
</dbReference>
<evidence type="ECO:0000256" key="1">
    <source>
        <dbReference type="SAM" id="Phobius"/>
    </source>
</evidence>
<dbReference type="PANTHER" id="PTHR23244">
    <property type="entry name" value="KELCH REPEAT DOMAIN"/>
    <property type="match status" value="1"/>
</dbReference>
<gene>
    <name evidence="2" type="ORF">F8M41_007384</name>
</gene>
<keyword evidence="1" id="KW-0812">Transmembrane</keyword>
<evidence type="ECO:0000313" key="3">
    <source>
        <dbReference type="Proteomes" id="UP000439903"/>
    </source>
</evidence>
<comment type="caution">
    <text evidence="2">The sequence shown here is derived from an EMBL/GenBank/DDBJ whole genome shotgun (WGS) entry which is preliminary data.</text>
</comment>
<sequence length="340" mass="38197">MNNFQNLCIYFILIFNYSFITSQNIPDADMNIQVILLMTNFIFFGGATDTTNPSNEEFYIDLSNRFDIFTPPFKKVSIGMPVGENLGTRVSSPDNSTTFLIGGRMTSTSTAINSVIDSKGQTYIFGGTDSKTRTYTSNGNWFYEMSIFDTTSMTWSTLPLLTDVLPRLDFTATLLSTGLIIYIGEYVYLLIYFMNNNHIMYILILIFDTKSLSWSNKTASGITIQSRYGHSAILTKDGDIVIFSGASVSAQVSCRFKYKYLDIVFQVIPRSKNKSSNRKTYCHSNNIYIFNTATYSLVSSFNEVSQGITDNGYNSTYKIILCVVISIVCIAFLSSPCRVL</sequence>
<dbReference type="AlphaFoldDB" id="A0A8H3X7P4"/>
<dbReference type="InterPro" id="IPR015915">
    <property type="entry name" value="Kelch-typ_b-propeller"/>
</dbReference>
<proteinExistence type="predicted"/>
<dbReference type="SUPFAM" id="SSF50965">
    <property type="entry name" value="Galactose oxidase, central domain"/>
    <property type="match status" value="1"/>
</dbReference>